<feature type="domain" description="Ig-like" evidence="3">
    <location>
        <begin position="31"/>
        <end position="135"/>
    </location>
</feature>
<dbReference type="InterPro" id="IPR003597">
    <property type="entry name" value="Ig_C1-set"/>
</dbReference>
<dbReference type="InterPro" id="IPR013783">
    <property type="entry name" value="Ig-like_fold"/>
</dbReference>
<keyword evidence="2" id="KW-1133">Transmembrane helix</keyword>
<proteinExistence type="predicted"/>
<accession>A0A8B9RIZ2</accession>
<keyword evidence="2" id="KW-0472">Membrane</keyword>
<evidence type="ECO:0000256" key="2">
    <source>
        <dbReference type="SAM" id="Phobius"/>
    </source>
</evidence>
<evidence type="ECO:0000313" key="5">
    <source>
        <dbReference type="Proteomes" id="UP000694621"/>
    </source>
</evidence>
<evidence type="ECO:0000259" key="3">
    <source>
        <dbReference type="PROSITE" id="PS50835"/>
    </source>
</evidence>
<reference evidence="4" key="1">
    <citation type="submission" date="2025-08" db="UniProtKB">
        <authorList>
            <consortium name="Ensembl"/>
        </authorList>
    </citation>
    <scope>IDENTIFICATION</scope>
</reference>
<dbReference type="Gene3D" id="2.60.40.10">
    <property type="entry name" value="Immunoglobulins"/>
    <property type="match status" value="1"/>
</dbReference>
<dbReference type="AlphaFoldDB" id="A0A8B9RIZ2"/>
<dbReference type="InterPro" id="IPR050380">
    <property type="entry name" value="Immune_Resp_Modulators"/>
</dbReference>
<dbReference type="Proteomes" id="UP000694621">
    <property type="component" value="Unplaced"/>
</dbReference>
<dbReference type="SUPFAM" id="SSF48726">
    <property type="entry name" value="Immunoglobulin"/>
    <property type="match status" value="1"/>
</dbReference>
<dbReference type="InterPro" id="IPR007110">
    <property type="entry name" value="Ig-like_dom"/>
</dbReference>
<feature type="transmembrane region" description="Helical" evidence="2">
    <location>
        <begin position="151"/>
        <end position="172"/>
    </location>
</feature>
<organism evidence="4 5">
    <name type="scientific">Astyanax mexicanus</name>
    <name type="common">Blind cave fish</name>
    <name type="synonym">Astyanax fasciatus mexicanus</name>
    <dbReference type="NCBI Taxonomy" id="7994"/>
    <lineage>
        <taxon>Eukaryota</taxon>
        <taxon>Metazoa</taxon>
        <taxon>Chordata</taxon>
        <taxon>Craniata</taxon>
        <taxon>Vertebrata</taxon>
        <taxon>Euteleostomi</taxon>
        <taxon>Actinopterygii</taxon>
        <taxon>Neopterygii</taxon>
        <taxon>Teleostei</taxon>
        <taxon>Ostariophysi</taxon>
        <taxon>Characiformes</taxon>
        <taxon>Characoidei</taxon>
        <taxon>Acestrorhamphidae</taxon>
        <taxon>Acestrorhamphinae</taxon>
        <taxon>Astyanax</taxon>
    </lineage>
</organism>
<dbReference type="SMART" id="SM00407">
    <property type="entry name" value="IGc1"/>
    <property type="match status" value="1"/>
</dbReference>
<keyword evidence="2" id="KW-0812">Transmembrane</keyword>
<evidence type="ECO:0000313" key="4">
    <source>
        <dbReference type="Ensembl" id="ENSAMXP00005046718.1"/>
    </source>
</evidence>
<protein>
    <recommendedName>
        <fullName evidence="3">Ig-like domain-containing protein</fullName>
    </recommendedName>
</protein>
<dbReference type="Pfam" id="PF07654">
    <property type="entry name" value="C1-set"/>
    <property type="match status" value="1"/>
</dbReference>
<dbReference type="InterPro" id="IPR036179">
    <property type="entry name" value="Ig-like_dom_sf"/>
</dbReference>
<keyword evidence="1" id="KW-0393">Immunoglobulin domain</keyword>
<dbReference type="PANTHER" id="PTHR23411">
    <property type="entry name" value="TAPASIN"/>
    <property type="match status" value="1"/>
</dbReference>
<sequence>VKSRCTSYSKAIFGQGTTLTVLDPNITITEPTVTVLRPSPREYCNNKTTNVTLVCLAKKFYPNHVKFFWQKNGNEIADGVATDLYAVQDPETQFYSMSSRLLVEETVWDDEENKFNCIVGFHNGTDFVNQTGTIKKIKDSMPARKLAAVQFGYSMFLSKSVAYAMFLAILVWKFKPAKEKKLLEEN</sequence>
<name>A0A8B9RIZ2_ASTMX</name>
<dbReference type="Ensembl" id="ENSAMXT00005050743.1">
    <property type="protein sequence ID" value="ENSAMXP00005046718.1"/>
    <property type="gene ID" value="ENSAMXG00005021509.1"/>
</dbReference>
<dbReference type="PROSITE" id="PS50835">
    <property type="entry name" value="IG_LIKE"/>
    <property type="match status" value="1"/>
</dbReference>
<evidence type="ECO:0000256" key="1">
    <source>
        <dbReference type="ARBA" id="ARBA00023319"/>
    </source>
</evidence>